<dbReference type="Pfam" id="PF07077">
    <property type="entry name" value="DUF1345"/>
    <property type="match status" value="1"/>
</dbReference>
<sequence>MSQSLFVLRGFHILRDFVIHRPRFVFAFGLGLASYFFLPADWSLISKILTSWNIAVWLYLLLVIFLLRNTNHESVVKVAEREDNSAFAVLFILTASATASLIAIVFELSNLRGIDDEMRILKYLFTGATVTGAWLLLGTIFMFHYALLFYRSPKEHRALQFPNQELHPDYWDFLYFSFTIAVALQTSDVMVMSREMRKTVLAQSVLSFVFNAAILGFSINIAAGLVGN</sequence>
<evidence type="ECO:0000313" key="2">
    <source>
        <dbReference type="EMBL" id="MFC0349656.1"/>
    </source>
</evidence>
<feature type="transmembrane region" description="Helical" evidence="1">
    <location>
        <begin position="120"/>
        <end position="150"/>
    </location>
</feature>
<evidence type="ECO:0000256" key="1">
    <source>
        <dbReference type="SAM" id="Phobius"/>
    </source>
</evidence>
<evidence type="ECO:0000313" key="3">
    <source>
        <dbReference type="Proteomes" id="UP001589844"/>
    </source>
</evidence>
<gene>
    <name evidence="2" type="ORF">ACFFJH_07540</name>
</gene>
<protein>
    <submittedName>
        <fullName evidence="2">DUF1345 domain-containing protein</fullName>
    </submittedName>
</protein>
<name>A0ABV6ICV5_9BURK</name>
<keyword evidence="3" id="KW-1185">Reference proteome</keyword>
<feature type="transmembrane region" description="Helical" evidence="1">
    <location>
        <begin position="50"/>
        <end position="67"/>
    </location>
</feature>
<keyword evidence="1" id="KW-1133">Transmembrane helix</keyword>
<keyword evidence="1" id="KW-0812">Transmembrane</keyword>
<dbReference type="RefSeq" id="WP_390211403.1">
    <property type="nucleotide sequence ID" value="NZ_JBHLXJ010000008.1"/>
</dbReference>
<proteinExistence type="predicted"/>
<comment type="caution">
    <text evidence="2">The sequence shown here is derived from an EMBL/GenBank/DDBJ whole genome shotgun (WGS) entry which is preliminary data.</text>
</comment>
<keyword evidence="1" id="KW-0472">Membrane</keyword>
<dbReference type="Proteomes" id="UP001589844">
    <property type="component" value="Unassembled WGS sequence"/>
</dbReference>
<feature type="transmembrane region" description="Helical" evidence="1">
    <location>
        <begin position="87"/>
        <end position="108"/>
    </location>
</feature>
<accession>A0ABV6ICV5</accession>
<dbReference type="EMBL" id="JBHLXJ010000008">
    <property type="protein sequence ID" value="MFC0349656.1"/>
    <property type="molecule type" value="Genomic_DNA"/>
</dbReference>
<feature type="transmembrane region" description="Helical" evidence="1">
    <location>
        <begin position="205"/>
        <end position="226"/>
    </location>
</feature>
<feature type="transmembrane region" description="Helical" evidence="1">
    <location>
        <begin position="20"/>
        <end position="38"/>
    </location>
</feature>
<reference evidence="2 3" key="1">
    <citation type="submission" date="2024-09" db="EMBL/GenBank/DDBJ databases">
        <authorList>
            <person name="Sun Q."/>
            <person name="Mori K."/>
        </authorList>
    </citation>
    <scope>NUCLEOTIDE SEQUENCE [LARGE SCALE GENOMIC DNA]</scope>
    <source>
        <strain evidence="2 3">CCM 8677</strain>
    </source>
</reference>
<organism evidence="2 3">
    <name type="scientific">Undibacterium danionis</name>
    <dbReference type="NCBI Taxonomy" id="1812100"/>
    <lineage>
        <taxon>Bacteria</taxon>
        <taxon>Pseudomonadati</taxon>
        <taxon>Pseudomonadota</taxon>
        <taxon>Betaproteobacteria</taxon>
        <taxon>Burkholderiales</taxon>
        <taxon>Oxalobacteraceae</taxon>
        <taxon>Undibacterium</taxon>
    </lineage>
</organism>
<dbReference type="InterPro" id="IPR009781">
    <property type="entry name" value="DUF1345"/>
</dbReference>